<evidence type="ECO:0008006" key="3">
    <source>
        <dbReference type="Google" id="ProtNLM"/>
    </source>
</evidence>
<dbReference type="OrthoDB" id="56388at2"/>
<organism evidence="1 2">
    <name type="scientific">Microbacterium mitrae</name>
    <dbReference type="NCBI Taxonomy" id="664640"/>
    <lineage>
        <taxon>Bacteria</taxon>
        <taxon>Bacillati</taxon>
        <taxon>Actinomycetota</taxon>
        <taxon>Actinomycetes</taxon>
        <taxon>Micrococcales</taxon>
        <taxon>Microbacteriaceae</taxon>
        <taxon>Microbacterium</taxon>
    </lineage>
</organism>
<reference evidence="1 2" key="1">
    <citation type="submission" date="2019-08" db="EMBL/GenBank/DDBJ databases">
        <authorList>
            <person name="Dong K."/>
        </authorList>
    </citation>
    <scope>NUCLEOTIDE SEQUENCE [LARGE SCALE GENOMIC DNA]</scope>
    <source>
        <strain evidence="1 2">M4-8</strain>
    </source>
</reference>
<proteinExistence type="predicted"/>
<dbReference type="InterPro" id="IPR011990">
    <property type="entry name" value="TPR-like_helical_dom_sf"/>
</dbReference>
<sequence>MTTADDIHALFQQIDHTPWGAEERELTARAVAMAVELGDEDLEYRARMRQTSSANQGGDTTLLLSSFAWCLAKHDADPTRFPSDIGNGGADLMWHFKWMASTLRASPEFSTEQIQAVLDDMEAHFRAEGLGLSAVAMARFEDAWGSGRLAEAEERRLVLEATPRDDHSHCDACGRSQLVGYFADTDRDADAIRLVEEMIEGGFGCGEEPEHALARSLLPFLRAGRFADAKRAHLRSYRLARDNADNLGMVATNIVFAAITGNEARALAMVERHVRWLAHDALNVAGHARALRSFGVALDAVTRSGHGTSVVRGADAAELVRFFGEHDGPWTAAELAPIAWAKAAEIGARFDARNSTTAFADVWARDRQVAELRFDVPILSEAFTPEPAALVPQTAAERFTRAIELSDWGDAAGALTALQAALDDNDPKHAADLHGLMVGALLACDRQDDTSPHLAAYAAASRADGHDELAGLIEDLGLTLFGVEGESSVSRMMQAAETAVSPGVRAVTLSGIASAYLRDGKVQDALDMAKLSHEAFVLHGDREDIVDALANIAFYAGIAGDTAAARAAADAGLEMPEASQGQRASLLEIRGRIRGGEGEFVAGAADADEASRLIALIGATWGAARVSVLAGAMYEDAGMPSEAAARYRVTLRQVERDGDDTSAVRFRLARALLSSGNAGEAAELLSAVHEEEAAADAPPASRAETVALLAEAFEVDEQYGNAVGAWGYAADLFEQAESVTGRAHALSMQGRILGQFGETEESVTLLEQAIDLARQEPDNVVLLSRSLHLLAQTLGAVGDERALSVLDETERLAVEHDAPWLLADVTDSRARALGAMGRLDDAIAAALRAADGYDAESDTESAGGAELFAARVLAGSDRLDEAVSIYRSLLARPLAGTPVHQVGALELGNLLTALGRHGEAAEVRAALNE</sequence>
<keyword evidence="2" id="KW-1185">Reference proteome</keyword>
<dbReference type="Proteomes" id="UP000321196">
    <property type="component" value="Unassembled WGS sequence"/>
</dbReference>
<dbReference type="SUPFAM" id="SSF48452">
    <property type="entry name" value="TPR-like"/>
    <property type="match status" value="1"/>
</dbReference>
<accession>A0A5C8HKD9</accession>
<name>A0A5C8HKD9_9MICO</name>
<dbReference type="Gene3D" id="1.25.40.10">
    <property type="entry name" value="Tetratricopeptide repeat domain"/>
    <property type="match status" value="2"/>
</dbReference>
<evidence type="ECO:0000313" key="1">
    <source>
        <dbReference type="EMBL" id="TXK03007.1"/>
    </source>
</evidence>
<gene>
    <name evidence="1" type="ORF">FVP60_11985</name>
</gene>
<evidence type="ECO:0000313" key="2">
    <source>
        <dbReference type="Proteomes" id="UP000321196"/>
    </source>
</evidence>
<dbReference type="AlphaFoldDB" id="A0A5C8HKD9"/>
<protein>
    <recommendedName>
        <fullName evidence="3">Tetratricopeptide repeat protein</fullName>
    </recommendedName>
</protein>
<dbReference type="EMBL" id="VRSW01000005">
    <property type="protein sequence ID" value="TXK03007.1"/>
    <property type="molecule type" value="Genomic_DNA"/>
</dbReference>
<comment type="caution">
    <text evidence="1">The sequence shown here is derived from an EMBL/GenBank/DDBJ whole genome shotgun (WGS) entry which is preliminary data.</text>
</comment>
<dbReference type="RefSeq" id="WP_147826532.1">
    <property type="nucleotide sequence ID" value="NZ_BAAARG010000004.1"/>
</dbReference>